<dbReference type="eggNOG" id="ENOG502ZM4S">
    <property type="taxonomic scope" value="Bacteria"/>
</dbReference>
<feature type="chain" id="PRO_5001990847" description="Lipocalin-like domain-containing protein" evidence="1">
    <location>
        <begin position="19"/>
        <end position="135"/>
    </location>
</feature>
<proteinExistence type="predicted"/>
<comment type="caution">
    <text evidence="2">The sequence shown here is derived from an EMBL/GenBank/DDBJ whole genome shotgun (WGS) entry which is preliminary data.</text>
</comment>
<evidence type="ECO:0008006" key="4">
    <source>
        <dbReference type="Google" id="ProtNLM"/>
    </source>
</evidence>
<protein>
    <recommendedName>
        <fullName evidence="4">Lipocalin-like domain-containing protein</fullName>
    </recommendedName>
</protein>
<dbReference type="PROSITE" id="PS51257">
    <property type="entry name" value="PROKAR_LIPOPROTEIN"/>
    <property type="match status" value="1"/>
</dbReference>
<keyword evidence="3" id="KW-1185">Reference proteome</keyword>
<keyword evidence="1" id="KW-0732">Signal</keyword>
<dbReference type="RefSeq" id="WP_020214800.1">
    <property type="nucleotide sequence ID" value="NZ_JRLX01000014.1"/>
</dbReference>
<dbReference type="AlphaFoldDB" id="A0A0A2M365"/>
<sequence length="135" mass="14702">MKKILTLLLCTVVLCACSNDDSNNNVNPGNGSLQGRWNLNSYTAFVAVLPVLEQGDITWTFNEAGTSLVVNNTVQDVYPYMLASGTYNVTLTADALFIIADGFESEYEYDFADGALTLRDTQGSGDGPHMQFSRN</sequence>
<dbReference type="EMBL" id="JRLX01000014">
    <property type="protein sequence ID" value="KGO86056.1"/>
    <property type="molecule type" value="Genomic_DNA"/>
</dbReference>
<reference evidence="2 3" key="1">
    <citation type="submission" date="2013-09" db="EMBL/GenBank/DDBJ databases">
        <authorList>
            <person name="Zeng Z."/>
            <person name="Chen C."/>
        </authorList>
    </citation>
    <scope>NUCLEOTIDE SEQUENCE [LARGE SCALE GENOMIC DNA]</scope>
    <source>
        <strain evidence="2 3">WB 3.3-2</strain>
    </source>
</reference>
<feature type="signal peptide" evidence="1">
    <location>
        <begin position="1"/>
        <end position="18"/>
    </location>
</feature>
<gene>
    <name evidence="2" type="ORF">Q765_13430</name>
</gene>
<evidence type="ECO:0000256" key="1">
    <source>
        <dbReference type="SAM" id="SignalP"/>
    </source>
</evidence>
<name>A0A0A2M365_9FLAO</name>
<accession>A0A0A2M365</accession>
<dbReference type="Proteomes" id="UP000030152">
    <property type="component" value="Unassembled WGS sequence"/>
</dbReference>
<evidence type="ECO:0000313" key="3">
    <source>
        <dbReference type="Proteomes" id="UP000030152"/>
    </source>
</evidence>
<dbReference type="OrthoDB" id="1201884at2"/>
<evidence type="ECO:0000313" key="2">
    <source>
        <dbReference type="EMBL" id="KGO86056.1"/>
    </source>
</evidence>
<organism evidence="2 3">
    <name type="scientific">Flavobacterium rivuli WB 3.3-2 = DSM 21788</name>
    <dbReference type="NCBI Taxonomy" id="1121895"/>
    <lineage>
        <taxon>Bacteria</taxon>
        <taxon>Pseudomonadati</taxon>
        <taxon>Bacteroidota</taxon>
        <taxon>Flavobacteriia</taxon>
        <taxon>Flavobacteriales</taxon>
        <taxon>Flavobacteriaceae</taxon>
        <taxon>Flavobacterium</taxon>
    </lineage>
</organism>